<sequence>MGYGCLKIYIGETDKLDGKPAYEEIIKMAYEEGLKGATVYRGIMGFGLKRHLKRSDFFTLSEDLPIIVEIVDDQILLESFAEKIKARELDGLITLLPVSSSYHR</sequence>
<organism evidence="2 3">
    <name type="scientific">Kosmotoga pacifica</name>
    <dbReference type="NCBI Taxonomy" id="1330330"/>
    <lineage>
        <taxon>Bacteria</taxon>
        <taxon>Thermotogati</taxon>
        <taxon>Thermotogota</taxon>
        <taxon>Thermotogae</taxon>
        <taxon>Kosmotogales</taxon>
        <taxon>Kosmotogaceae</taxon>
        <taxon>Kosmotoga</taxon>
    </lineage>
</organism>
<dbReference type="InterPro" id="IPR011322">
    <property type="entry name" value="N-reg_PII-like_a/b"/>
</dbReference>
<accession>A0A0G2ZDN0</accession>
<dbReference type="AlphaFoldDB" id="A0A0G2ZDN0"/>
<comment type="similarity">
    <text evidence="1">Belongs to the UPF0166 family.</text>
</comment>
<dbReference type="InterPro" id="IPR015867">
    <property type="entry name" value="N-reg_PII/ATP_PRibTrfase_C"/>
</dbReference>
<evidence type="ECO:0000313" key="2">
    <source>
        <dbReference type="EMBL" id="AKI96928.1"/>
    </source>
</evidence>
<dbReference type="InterPro" id="IPR003793">
    <property type="entry name" value="UPF0166"/>
</dbReference>
<dbReference type="SUPFAM" id="SSF54913">
    <property type="entry name" value="GlnB-like"/>
    <property type="match status" value="1"/>
</dbReference>
<dbReference type="PANTHER" id="PTHR35983:SF1">
    <property type="entry name" value="UPF0166 PROTEIN TM_0021"/>
    <property type="match status" value="1"/>
</dbReference>
<dbReference type="PANTHER" id="PTHR35983">
    <property type="entry name" value="UPF0166 PROTEIN TM_0021"/>
    <property type="match status" value="1"/>
</dbReference>
<gene>
    <name evidence="2" type="ORF">IX53_02825</name>
</gene>
<dbReference type="Pfam" id="PF02641">
    <property type="entry name" value="DUF190"/>
    <property type="match status" value="1"/>
</dbReference>
<protein>
    <submittedName>
        <fullName evidence="2">Uncharacterized protein</fullName>
    </submittedName>
</protein>
<evidence type="ECO:0000256" key="1">
    <source>
        <dbReference type="ARBA" id="ARBA00010554"/>
    </source>
</evidence>
<dbReference type="OrthoDB" id="9795599at2"/>
<keyword evidence="3" id="KW-1185">Reference proteome</keyword>
<dbReference type="STRING" id="1330330.IX53_02825"/>
<dbReference type="Gene3D" id="3.30.70.120">
    <property type="match status" value="1"/>
</dbReference>
<proteinExistence type="inferred from homology"/>
<dbReference type="Proteomes" id="UP000035159">
    <property type="component" value="Chromosome"/>
</dbReference>
<reference evidence="2 3" key="1">
    <citation type="submission" date="2015-04" db="EMBL/GenBank/DDBJ databases">
        <title>Complete Genome Sequence of Kosmotoga pacifica SLHLJ1.</title>
        <authorList>
            <person name="Jiang L.J."/>
            <person name="Shao Z.Z."/>
            <person name="Jebbar M."/>
        </authorList>
    </citation>
    <scope>NUCLEOTIDE SEQUENCE [LARGE SCALE GENOMIC DNA]</scope>
    <source>
        <strain evidence="2 3">SLHLJ1</strain>
    </source>
</reference>
<dbReference type="EMBL" id="CP011232">
    <property type="protein sequence ID" value="AKI96928.1"/>
    <property type="molecule type" value="Genomic_DNA"/>
</dbReference>
<dbReference type="PATRIC" id="fig|1330330.3.peg.568"/>
<evidence type="ECO:0000313" key="3">
    <source>
        <dbReference type="Proteomes" id="UP000035159"/>
    </source>
</evidence>
<name>A0A0G2ZDN0_9BACT</name>
<dbReference type="RefSeq" id="WP_047754063.1">
    <property type="nucleotide sequence ID" value="NZ_CAJUHA010000019.1"/>
</dbReference>
<dbReference type="KEGG" id="kpf:IX53_02825"/>